<evidence type="ECO:0000313" key="2">
    <source>
        <dbReference type="Proteomes" id="UP000188268"/>
    </source>
</evidence>
<accession>A0A1R3HVZ5</accession>
<keyword evidence="2" id="KW-1185">Reference proteome</keyword>
<dbReference type="Gramene" id="OMO74448">
    <property type="protein sequence ID" value="OMO74448"/>
    <property type="gene ID" value="CCACVL1_16714"/>
</dbReference>
<dbReference type="Proteomes" id="UP000188268">
    <property type="component" value="Unassembled WGS sequence"/>
</dbReference>
<comment type="caution">
    <text evidence="1">The sequence shown here is derived from an EMBL/GenBank/DDBJ whole genome shotgun (WGS) entry which is preliminary data.</text>
</comment>
<name>A0A1R3HVZ5_COCAP</name>
<proteinExistence type="predicted"/>
<reference evidence="1 2" key="1">
    <citation type="submission" date="2013-09" db="EMBL/GenBank/DDBJ databases">
        <title>Corchorus capsularis genome sequencing.</title>
        <authorList>
            <person name="Alam M."/>
            <person name="Haque M.S."/>
            <person name="Islam M.S."/>
            <person name="Emdad E.M."/>
            <person name="Islam M.M."/>
            <person name="Ahmed B."/>
            <person name="Halim A."/>
            <person name="Hossen Q.M.M."/>
            <person name="Hossain M.Z."/>
            <person name="Ahmed R."/>
            <person name="Khan M.M."/>
            <person name="Islam R."/>
            <person name="Rashid M.M."/>
            <person name="Khan S.A."/>
            <person name="Rahman M.S."/>
            <person name="Alam M."/>
        </authorList>
    </citation>
    <scope>NUCLEOTIDE SEQUENCE [LARGE SCALE GENOMIC DNA]</scope>
    <source>
        <strain evidence="2">cv. CVL-1</strain>
        <tissue evidence="1">Whole seedling</tissue>
    </source>
</reference>
<protein>
    <submittedName>
        <fullName evidence="1">Uncharacterized protein</fullName>
    </submittedName>
</protein>
<evidence type="ECO:0000313" key="1">
    <source>
        <dbReference type="EMBL" id="OMO74448.1"/>
    </source>
</evidence>
<sequence length="70" mass="7660">MYPSGVQELNRLIRLGCGWGSWKCTEQSREWVHVDGFLLDCDGGEGDSSGPGLGLGEALFKGKRLCMIEL</sequence>
<organism evidence="1 2">
    <name type="scientific">Corchorus capsularis</name>
    <name type="common">Jute</name>
    <dbReference type="NCBI Taxonomy" id="210143"/>
    <lineage>
        <taxon>Eukaryota</taxon>
        <taxon>Viridiplantae</taxon>
        <taxon>Streptophyta</taxon>
        <taxon>Embryophyta</taxon>
        <taxon>Tracheophyta</taxon>
        <taxon>Spermatophyta</taxon>
        <taxon>Magnoliopsida</taxon>
        <taxon>eudicotyledons</taxon>
        <taxon>Gunneridae</taxon>
        <taxon>Pentapetalae</taxon>
        <taxon>rosids</taxon>
        <taxon>malvids</taxon>
        <taxon>Malvales</taxon>
        <taxon>Malvaceae</taxon>
        <taxon>Grewioideae</taxon>
        <taxon>Apeibeae</taxon>
        <taxon>Corchorus</taxon>
    </lineage>
</organism>
<dbReference type="EMBL" id="AWWV01011106">
    <property type="protein sequence ID" value="OMO74448.1"/>
    <property type="molecule type" value="Genomic_DNA"/>
</dbReference>
<dbReference type="AlphaFoldDB" id="A0A1R3HVZ5"/>
<gene>
    <name evidence="1" type="ORF">CCACVL1_16714</name>
</gene>